<dbReference type="EMBL" id="KN837125">
    <property type="protein sequence ID" value="KIJ43164.1"/>
    <property type="molecule type" value="Genomic_DNA"/>
</dbReference>
<reference evidence="2 3" key="1">
    <citation type="submission" date="2014-06" db="EMBL/GenBank/DDBJ databases">
        <title>Evolutionary Origins and Diversification of the Mycorrhizal Mutualists.</title>
        <authorList>
            <consortium name="DOE Joint Genome Institute"/>
            <consortium name="Mycorrhizal Genomics Consortium"/>
            <person name="Kohler A."/>
            <person name="Kuo A."/>
            <person name="Nagy L.G."/>
            <person name="Floudas D."/>
            <person name="Copeland A."/>
            <person name="Barry K.W."/>
            <person name="Cichocki N."/>
            <person name="Veneault-Fourrey C."/>
            <person name="LaButti K."/>
            <person name="Lindquist E.A."/>
            <person name="Lipzen A."/>
            <person name="Lundell T."/>
            <person name="Morin E."/>
            <person name="Murat C."/>
            <person name="Riley R."/>
            <person name="Ohm R."/>
            <person name="Sun H."/>
            <person name="Tunlid A."/>
            <person name="Henrissat B."/>
            <person name="Grigoriev I.V."/>
            <person name="Hibbett D.S."/>
            <person name="Martin F."/>
        </authorList>
    </citation>
    <scope>NUCLEOTIDE SEQUENCE [LARGE SCALE GENOMIC DNA]</scope>
    <source>
        <strain evidence="2 3">SS14</strain>
    </source>
</reference>
<dbReference type="PANTHER" id="PTHR30575">
    <property type="entry name" value="PEPTIDASE M20"/>
    <property type="match status" value="1"/>
</dbReference>
<dbReference type="GO" id="GO:0016805">
    <property type="term" value="F:dipeptidase activity"/>
    <property type="evidence" value="ECO:0007669"/>
    <property type="project" value="TreeGrafter"/>
</dbReference>
<sequence length="283" mass="30683">MEWKNALDALVNAYTSISTLRQQSKPTIRVAGIIKKGGTVANIIPDDASAEYSLRATNKADLDDLRQKITTCFQAGAGAARCTVEYTTPLYSTGFRDRLNPYLDLRADSALCARFTAETLALGYKTVNELAGLSDDPGASTDQALTDVFPLPGNVFYVCPAIMPAFSLEITAFNHTAAFQPAAGTLDAFERAVKCGEGLACLAFPVFSDDNLAKSAKENWKGMLHKTILNGGEKPPALSDELELKRISWWKALDTPVGNEEQEKSVIKRLLQEQIPPLGNHGI</sequence>
<dbReference type="Pfam" id="PF07687">
    <property type="entry name" value="M20_dimer"/>
    <property type="match status" value="1"/>
</dbReference>
<name>A0A0C9V820_SPHS4</name>
<dbReference type="SUPFAM" id="SSF55031">
    <property type="entry name" value="Bacterial exopeptidase dimerisation domain"/>
    <property type="match status" value="1"/>
</dbReference>
<evidence type="ECO:0000259" key="1">
    <source>
        <dbReference type="Pfam" id="PF07687"/>
    </source>
</evidence>
<feature type="domain" description="Peptidase M20 dimerisation" evidence="1">
    <location>
        <begin position="5"/>
        <end position="76"/>
    </location>
</feature>
<dbReference type="InterPro" id="IPR052030">
    <property type="entry name" value="Peptidase_M20/M20A_hydrolases"/>
</dbReference>
<dbReference type="PANTHER" id="PTHR30575:SF4">
    <property type="entry name" value="PEPTIDASE M20 DOMAIN-CONTAINING PROTEIN 2"/>
    <property type="match status" value="1"/>
</dbReference>
<dbReference type="AlphaFoldDB" id="A0A0C9V820"/>
<dbReference type="Proteomes" id="UP000054279">
    <property type="component" value="Unassembled WGS sequence"/>
</dbReference>
<dbReference type="OrthoDB" id="6119954at2759"/>
<dbReference type="Gene3D" id="3.40.630.10">
    <property type="entry name" value="Zn peptidases"/>
    <property type="match status" value="1"/>
</dbReference>
<proteinExistence type="predicted"/>
<evidence type="ECO:0000313" key="3">
    <source>
        <dbReference type="Proteomes" id="UP000054279"/>
    </source>
</evidence>
<dbReference type="InterPro" id="IPR011650">
    <property type="entry name" value="Peptidase_M20_dimer"/>
</dbReference>
<protein>
    <recommendedName>
        <fullName evidence="1">Peptidase M20 dimerisation domain-containing protein</fullName>
    </recommendedName>
</protein>
<organism evidence="2 3">
    <name type="scientific">Sphaerobolus stellatus (strain SS14)</name>
    <dbReference type="NCBI Taxonomy" id="990650"/>
    <lineage>
        <taxon>Eukaryota</taxon>
        <taxon>Fungi</taxon>
        <taxon>Dikarya</taxon>
        <taxon>Basidiomycota</taxon>
        <taxon>Agaricomycotina</taxon>
        <taxon>Agaricomycetes</taxon>
        <taxon>Phallomycetidae</taxon>
        <taxon>Geastrales</taxon>
        <taxon>Sphaerobolaceae</taxon>
        <taxon>Sphaerobolus</taxon>
    </lineage>
</organism>
<dbReference type="Gene3D" id="3.30.70.360">
    <property type="match status" value="1"/>
</dbReference>
<dbReference type="InterPro" id="IPR036264">
    <property type="entry name" value="Bact_exopeptidase_dim_dom"/>
</dbReference>
<keyword evidence="3" id="KW-1185">Reference proteome</keyword>
<gene>
    <name evidence="2" type="ORF">M422DRAFT_48000</name>
</gene>
<evidence type="ECO:0000313" key="2">
    <source>
        <dbReference type="EMBL" id="KIJ43164.1"/>
    </source>
</evidence>
<accession>A0A0C9V820</accession>
<dbReference type="HOGENOM" id="CLU_984095_0_0_1"/>